<dbReference type="GO" id="GO:0009982">
    <property type="term" value="F:pseudouridine synthase activity"/>
    <property type="evidence" value="ECO:0007669"/>
    <property type="project" value="InterPro"/>
</dbReference>
<dbReference type="GO" id="GO:0006396">
    <property type="term" value="P:RNA processing"/>
    <property type="evidence" value="ECO:0007669"/>
    <property type="project" value="UniProtKB-ARBA"/>
</dbReference>
<dbReference type="InterPro" id="IPR042092">
    <property type="entry name" value="PsdUridine_s_RsuA/RluB/E/F_cat"/>
</dbReference>
<dbReference type="InterPro" id="IPR050343">
    <property type="entry name" value="RsuA_PseudoU_synthase"/>
</dbReference>
<accession>A0AAW5KDX7</accession>
<protein>
    <submittedName>
        <fullName evidence="2">Pseudouridine synthase</fullName>
    </submittedName>
</protein>
<dbReference type="GO" id="GO:0001522">
    <property type="term" value="P:pseudouridine synthesis"/>
    <property type="evidence" value="ECO:0007669"/>
    <property type="project" value="InterPro"/>
</dbReference>
<dbReference type="PANTHER" id="PTHR47683:SF2">
    <property type="entry name" value="RNA-BINDING S4 DOMAIN-CONTAINING PROTEIN"/>
    <property type="match status" value="1"/>
</dbReference>
<organism evidence="2 3">
    <name type="scientific">Bittarella massiliensis</name>
    <name type="common">ex Durand et al. 2017</name>
    <dbReference type="NCBI Taxonomy" id="1720313"/>
    <lineage>
        <taxon>Bacteria</taxon>
        <taxon>Bacillati</taxon>
        <taxon>Bacillota</taxon>
        <taxon>Clostridia</taxon>
        <taxon>Eubacteriales</taxon>
        <taxon>Oscillospiraceae</taxon>
        <taxon>Bittarella (ex Durand et al. 2017)</taxon>
    </lineage>
</organism>
<dbReference type="Gene3D" id="3.30.70.580">
    <property type="entry name" value="Pseudouridine synthase I, catalytic domain, N-terminal subdomain"/>
    <property type="match status" value="1"/>
</dbReference>
<gene>
    <name evidence="2" type="ORF">NE646_13765</name>
</gene>
<dbReference type="InterPro" id="IPR020103">
    <property type="entry name" value="PsdUridine_synth_cat_dom_sf"/>
</dbReference>
<comment type="caution">
    <text evidence="2">The sequence shown here is derived from an EMBL/GenBank/DDBJ whole genome shotgun (WGS) entry which is preliminary data.</text>
</comment>
<dbReference type="InterPro" id="IPR020094">
    <property type="entry name" value="TruA/RsuA/RluB/E/F_N"/>
</dbReference>
<dbReference type="EMBL" id="JANGAB010000154">
    <property type="protein sequence ID" value="MCQ4950703.1"/>
    <property type="molecule type" value="Genomic_DNA"/>
</dbReference>
<feature type="non-terminal residue" evidence="2">
    <location>
        <position position="1"/>
    </location>
</feature>
<name>A0AAW5KDX7_9FIRM</name>
<keyword evidence="1" id="KW-0413">Isomerase</keyword>
<dbReference type="GO" id="GO:0003723">
    <property type="term" value="F:RNA binding"/>
    <property type="evidence" value="ECO:0007669"/>
    <property type="project" value="InterPro"/>
</dbReference>
<dbReference type="AlphaFoldDB" id="A0AAW5KDX7"/>
<proteinExistence type="predicted"/>
<dbReference type="SUPFAM" id="SSF55120">
    <property type="entry name" value="Pseudouridine synthase"/>
    <property type="match status" value="1"/>
</dbReference>
<reference evidence="2" key="1">
    <citation type="submission" date="2022-06" db="EMBL/GenBank/DDBJ databases">
        <title>Isolation of gut microbiota from human fecal samples.</title>
        <authorList>
            <person name="Pamer E.G."/>
            <person name="Barat B."/>
            <person name="Waligurski E."/>
            <person name="Medina S."/>
            <person name="Paddock L."/>
            <person name="Mostad J."/>
        </authorList>
    </citation>
    <scope>NUCLEOTIDE SEQUENCE</scope>
    <source>
        <strain evidence="2">DFI.7.96</strain>
    </source>
</reference>
<evidence type="ECO:0000313" key="2">
    <source>
        <dbReference type="EMBL" id="MCQ4950703.1"/>
    </source>
</evidence>
<evidence type="ECO:0000313" key="3">
    <source>
        <dbReference type="Proteomes" id="UP001205063"/>
    </source>
</evidence>
<dbReference type="PANTHER" id="PTHR47683">
    <property type="entry name" value="PSEUDOURIDINE SYNTHASE FAMILY PROTEIN-RELATED"/>
    <property type="match status" value="1"/>
</dbReference>
<dbReference type="Gene3D" id="3.30.70.1560">
    <property type="entry name" value="Alpha-L RNA-binding motif"/>
    <property type="match status" value="1"/>
</dbReference>
<dbReference type="Proteomes" id="UP001205063">
    <property type="component" value="Unassembled WGS sequence"/>
</dbReference>
<dbReference type="GO" id="GO:0140098">
    <property type="term" value="F:catalytic activity, acting on RNA"/>
    <property type="evidence" value="ECO:0007669"/>
    <property type="project" value="UniProtKB-ARBA"/>
</dbReference>
<sequence>RNRQIRKMCEEVGLEVARLKRTAFGPLKLGMLNPGTYRPLTKQEVAALRGAAGLSGPGEKK</sequence>
<evidence type="ECO:0000256" key="1">
    <source>
        <dbReference type="ARBA" id="ARBA00023235"/>
    </source>
</evidence>